<keyword evidence="2" id="KW-1185">Reference proteome</keyword>
<accession>A0ABR1EPS3</accession>
<evidence type="ECO:0000313" key="1">
    <source>
        <dbReference type="EMBL" id="KAK6764620.1"/>
    </source>
</evidence>
<proteinExistence type="predicted"/>
<dbReference type="EMBL" id="JAVFWL010000006">
    <property type="protein sequence ID" value="KAK6764620.1"/>
    <property type="molecule type" value="Genomic_DNA"/>
</dbReference>
<comment type="caution">
    <text evidence="1">The sequence shown here is derived from an EMBL/GenBank/DDBJ whole genome shotgun (WGS) entry which is preliminary data.</text>
</comment>
<gene>
    <name evidence="1" type="primary">Necator_chrX.g24970</name>
    <name evidence="1" type="ORF">RB195_024805</name>
</gene>
<evidence type="ECO:0008006" key="3">
    <source>
        <dbReference type="Google" id="ProtNLM"/>
    </source>
</evidence>
<name>A0ABR1EPS3_NECAM</name>
<organism evidence="1 2">
    <name type="scientific">Necator americanus</name>
    <name type="common">Human hookworm</name>
    <dbReference type="NCBI Taxonomy" id="51031"/>
    <lineage>
        <taxon>Eukaryota</taxon>
        <taxon>Metazoa</taxon>
        <taxon>Ecdysozoa</taxon>
        <taxon>Nematoda</taxon>
        <taxon>Chromadorea</taxon>
        <taxon>Rhabditida</taxon>
        <taxon>Rhabditina</taxon>
        <taxon>Rhabditomorpha</taxon>
        <taxon>Strongyloidea</taxon>
        <taxon>Ancylostomatidae</taxon>
        <taxon>Bunostominae</taxon>
        <taxon>Necator</taxon>
    </lineage>
</organism>
<evidence type="ECO:0000313" key="2">
    <source>
        <dbReference type="Proteomes" id="UP001303046"/>
    </source>
</evidence>
<sequence>MRKLEWDDMGVKVDGRQLHHLRFADDIGLITHQRSGTNADRIRRNMWVPRSSAESAKDDVHAQRMGLGCPIHAQQKEHIGMHQLRYNDILDHVGVEMKKGTSD</sequence>
<protein>
    <recommendedName>
        <fullName evidence="3">Reverse transcriptase domain-containing protein</fullName>
    </recommendedName>
</protein>
<dbReference type="Proteomes" id="UP001303046">
    <property type="component" value="Unassembled WGS sequence"/>
</dbReference>
<reference evidence="1 2" key="1">
    <citation type="submission" date="2023-08" db="EMBL/GenBank/DDBJ databases">
        <title>A Necator americanus chromosomal reference genome.</title>
        <authorList>
            <person name="Ilik V."/>
            <person name="Petrzelkova K.J."/>
            <person name="Pardy F."/>
            <person name="Fuh T."/>
            <person name="Niatou-Singa F.S."/>
            <person name="Gouil Q."/>
            <person name="Baker L."/>
            <person name="Ritchie M.E."/>
            <person name="Jex A.R."/>
            <person name="Gazzola D."/>
            <person name="Li H."/>
            <person name="Toshio Fujiwara R."/>
            <person name="Zhan B."/>
            <person name="Aroian R.V."/>
            <person name="Pafco B."/>
            <person name="Schwarz E.M."/>
        </authorList>
    </citation>
    <scope>NUCLEOTIDE SEQUENCE [LARGE SCALE GENOMIC DNA]</scope>
    <source>
        <strain evidence="1 2">Aroian</strain>
        <tissue evidence="1">Whole animal</tissue>
    </source>
</reference>